<dbReference type="InterPro" id="IPR010093">
    <property type="entry name" value="SinI_DNA-bd"/>
</dbReference>
<dbReference type="InterPro" id="IPR009061">
    <property type="entry name" value="DNA-bd_dom_put_sf"/>
</dbReference>
<feature type="domain" description="PBP" evidence="1">
    <location>
        <begin position="96"/>
        <end position="282"/>
    </location>
</feature>
<accession>A0A364K6E8</accession>
<evidence type="ECO:0008006" key="5">
    <source>
        <dbReference type="Google" id="ProtNLM"/>
    </source>
</evidence>
<dbReference type="EMBL" id="QJKK01000003">
    <property type="protein sequence ID" value="RAL25782.1"/>
    <property type="molecule type" value="Genomic_DNA"/>
</dbReference>
<name>A0A364K6E8_9BACL</name>
<dbReference type="RefSeq" id="WP_113658396.1">
    <property type="nucleotide sequence ID" value="NZ_KZ845665.1"/>
</dbReference>
<organism evidence="3 4">
    <name type="scientific">Thermoflavimicrobium daqui</name>
    <dbReference type="NCBI Taxonomy" id="2137476"/>
    <lineage>
        <taxon>Bacteria</taxon>
        <taxon>Bacillati</taxon>
        <taxon>Bacillota</taxon>
        <taxon>Bacilli</taxon>
        <taxon>Bacillales</taxon>
        <taxon>Thermoactinomycetaceae</taxon>
        <taxon>Thermoflavimicrobium</taxon>
    </lineage>
</organism>
<dbReference type="GO" id="GO:0003677">
    <property type="term" value="F:DNA binding"/>
    <property type="evidence" value="ECO:0007669"/>
    <property type="project" value="InterPro"/>
</dbReference>
<sequence>MSKDVLYTTEEIAQILKVSKLTVYDLIKKGELPAYRVGRQMRIDPEDLERYKAKAKGISPVISPTIPTETNPSQRVRSSHDVVISGQDISLDILARHMEKYSDQFRPLRSYAGSLNSLMAMFQGECDIVSTHLFDGETGEYNVPYIRRILMGHRYKVVNLISRWIGFFVQKGNPKSIQSWEDLLKPGVRMIQREKGSGTRVFIDEQLHQRGISPLSILGSEREEYSHLSVAGAVASNEVDVGIGIEKAALVVGVDFIPLMKERYDLVILKETHHQHLVQMIEKILTSDAFKQELKAIGGYDVSRTGQLIYETY</sequence>
<evidence type="ECO:0000259" key="1">
    <source>
        <dbReference type="Pfam" id="PF12727"/>
    </source>
</evidence>
<reference evidence="3 4" key="2">
    <citation type="submission" date="2018-06" db="EMBL/GenBank/DDBJ databases">
        <authorList>
            <person name="Zhirakovskaya E."/>
        </authorList>
    </citation>
    <scope>NUCLEOTIDE SEQUENCE [LARGE SCALE GENOMIC DNA]</scope>
    <source>
        <strain evidence="3 4">FBKL4.011</strain>
    </source>
</reference>
<keyword evidence="4" id="KW-1185">Reference proteome</keyword>
<dbReference type="InterPro" id="IPR041657">
    <property type="entry name" value="HTH_17"/>
</dbReference>
<dbReference type="OrthoDB" id="9805928at2"/>
<comment type="caution">
    <text evidence="3">The sequence shown here is derived from an EMBL/GenBank/DDBJ whole genome shotgun (WGS) entry which is preliminary data.</text>
</comment>
<proteinExistence type="predicted"/>
<protein>
    <recommendedName>
        <fullName evidence="5">Molybdopterin biosynthesis protein</fullName>
    </recommendedName>
</protein>
<dbReference type="InterPro" id="IPR024370">
    <property type="entry name" value="PBP_domain"/>
</dbReference>
<dbReference type="Pfam" id="PF12727">
    <property type="entry name" value="PBP_like"/>
    <property type="match status" value="1"/>
</dbReference>
<dbReference type="SUPFAM" id="SSF53850">
    <property type="entry name" value="Periplasmic binding protein-like II"/>
    <property type="match status" value="1"/>
</dbReference>
<dbReference type="PANTHER" id="PTHR38431">
    <property type="entry name" value="BLL2305 PROTEIN"/>
    <property type="match status" value="1"/>
</dbReference>
<feature type="domain" description="Helix-turn-helix" evidence="2">
    <location>
        <begin position="6"/>
        <end position="54"/>
    </location>
</feature>
<dbReference type="PANTHER" id="PTHR38431:SF1">
    <property type="entry name" value="BLL2305 PROTEIN"/>
    <property type="match status" value="1"/>
</dbReference>
<gene>
    <name evidence="3" type="ORF">DL897_06820</name>
</gene>
<dbReference type="AlphaFoldDB" id="A0A364K6E8"/>
<evidence type="ECO:0000313" key="3">
    <source>
        <dbReference type="EMBL" id="RAL25782.1"/>
    </source>
</evidence>
<dbReference type="Gene3D" id="3.40.190.10">
    <property type="entry name" value="Periplasmic binding protein-like II"/>
    <property type="match status" value="1"/>
</dbReference>
<evidence type="ECO:0000313" key="4">
    <source>
        <dbReference type="Proteomes" id="UP000251213"/>
    </source>
</evidence>
<evidence type="ECO:0000259" key="2">
    <source>
        <dbReference type="Pfam" id="PF12728"/>
    </source>
</evidence>
<dbReference type="NCBIfam" id="TIGR01764">
    <property type="entry name" value="excise"/>
    <property type="match status" value="1"/>
</dbReference>
<dbReference type="Proteomes" id="UP000251213">
    <property type="component" value="Unassembled WGS sequence"/>
</dbReference>
<dbReference type="Pfam" id="PF12728">
    <property type="entry name" value="HTH_17"/>
    <property type="match status" value="1"/>
</dbReference>
<dbReference type="SUPFAM" id="SSF46955">
    <property type="entry name" value="Putative DNA-binding domain"/>
    <property type="match status" value="1"/>
</dbReference>
<reference evidence="3 4" key="1">
    <citation type="submission" date="2018-06" db="EMBL/GenBank/DDBJ databases">
        <title>Thermoflavimicrobium daqus sp. nov., a thermophilic microbe isolated from Moutai-flavour Daqu.</title>
        <authorList>
            <person name="Wang X."/>
            <person name="Zhou H."/>
        </authorList>
    </citation>
    <scope>NUCLEOTIDE SEQUENCE [LARGE SCALE GENOMIC DNA]</scope>
    <source>
        <strain evidence="3 4">FBKL4.011</strain>
    </source>
</reference>